<dbReference type="InterPro" id="IPR006175">
    <property type="entry name" value="YjgF/YER057c/UK114"/>
</dbReference>
<dbReference type="Gene3D" id="3.30.1330.40">
    <property type="entry name" value="RutC-like"/>
    <property type="match status" value="1"/>
</dbReference>
<name>A0A9P4MQB2_9PEZI</name>
<dbReference type="AlphaFoldDB" id="A0A9P4MQB2"/>
<organism evidence="1 2">
    <name type="scientific">Myriangium duriaei CBS 260.36</name>
    <dbReference type="NCBI Taxonomy" id="1168546"/>
    <lineage>
        <taxon>Eukaryota</taxon>
        <taxon>Fungi</taxon>
        <taxon>Dikarya</taxon>
        <taxon>Ascomycota</taxon>
        <taxon>Pezizomycotina</taxon>
        <taxon>Dothideomycetes</taxon>
        <taxon>Dothideomycetidae</taxon>
        <taxon>Myriangiales</taxon>
        <taxon>Myriangiaceae</taxon>
        <taxon>Myriangium</taxon>
    </lineage>
</organism>
<keyword evidence="2" id="KW-1185">Reference proteome</keyword>
<evidence type="ECO:0000313" key="1">
    <source>
        <dbReference type="EMBL" id="KAF2155456.1"/>
    </source>
</evidence>
<dbReference type="SUPFAM" id="SSF55298">
    <property type="entry name" value="YjgF-like"/>
    <property type="match status" value="1"/>
</dbReference>
<evidence type="ECO:0000313" key="2">
    <source>
        <dbReference type="Proteomes" id="UP000799439"/>
    </source>
</evidence>
<proteinExistence type="predicted"/>
<dbReference type="Pfam" id="PF01042">
    <property type="entry name" value="Ribonuc_L-PSP"/>
    <property type="match status" value="1"/>
</dbReference>
<dbReference type="PANTHER" id="PTHR43857:SF1">
    <property type="entry name" value="YJGH FAMILY PROTEIN"/>
    <property type="match status" value="1"/>
</dbReference>
<dbReference type="OrthoDB" id="309640at2759"/>
<comment type="caution">
    <text evidence="1">The sequence shown here is derived from an EMBL/GenBank/DDBJ whole genome shotgun (WGS) entry which is preliminary data.</text>
</comment>
<dbReference type="CDD" id="cd06154">
    <property type="entry name" value="YjgF_YER057c_UK114_like_6"/>
    <property type="match status" value="1"/>
</dbReference>
<protein>
    <submittedName>
        <fullName evidence="1">Endoribonuclease L-PSP</fullName>
    </submittedName>
</protein>
<sequence>MGRQLISSGSTFEQQIGYSRALVTGEWVFVSGCTGYDYTTGQISADVVEQADQCFKNIESALEEAGAAMGDIVRVKYLLPVREDFQKCWPVLRKWLGDVRPAATMMVVQLLEEAMKIEIEVTARKGSDTV</sequence>
<gene>
    <name evidence="1" type="ORF">K461DRAFT_276655</name>
</gene>
<dbReference type="Proteomes" id="UP000799439">
    <property type="component" value="Unassembled WGS sequence"/>
</dbReference>
<reference evidence="1" key="1">
    <citation type="journal article" date="2020" name="Stud. Mycol.">
        <title>101 Dothideomycetes genomes: a test case for predicting lifestyles and emergence of pathogens.</title>
        <authorList>
            <person name="Haridas S."/>
            <person name="Albert R."/>
            <person name="Binder M."/>
            <person name="Bloem J."/>
            <person name="Labutti K."/>
            <person name="Salamov A."/>
            <person name="Andreopoulos B."/>
            <person name="Baker S."/>
            <person name="Barry K."/>
            <person name="Bills G."/>
            <person name="Bluhm B."/>
            <person name="Cannon C."/>
            <person name="Castanera R."/>
            <person name="Culley D."/>
            <person name="Daum C."/>
            <person name="Ezra D."/>
            <person name="Gonzalez J."/>
            <person name="Henrissat B."/>
            <person name="Kuo A."/>
            <person name="Liang C."/>
            <person name="Lipzen A."/>
            <person name="Lutzoni F."/>
            <person name="Magnuson J."/>
            <person name="Mondo S."/>
            <person name="Nolan M."/>
            <person name="Ohm R."/>
            <person name="Pangilinan J."/>
            <person name="Park H.-J."/>
            <person name="Ramirez L."/>
            <person name="Alfaro M."/>
            <person name="Sun H."/>
            <person name="Tritt A."/>
            <person name="Yoshinaga Y."/>
            <person name="Zwiers L.-H."/>
            <person name="Turgeon B."/>
            <person name="Goodwin S."/>
            <person name="Spatafora J."/>
            <person name="Crous P."/>
            <person name="Grigoriev I."/>
        </authorList>
    </citation>
    <scope>NUCLEOTIDE SEQUENCE</scope>
    <source>
        <strain evidence="1">CBS 260.36</strain>
    </source>
</reference>
<dbReference type="InterPro" id="IPR035959">
    <property type="entry name" value="RutC-like_sf"/>
</dbReference>
<dbReference type="EMBL" id="ML996083">
    <property type="protein sequence ID" value="KAF2155456.1"/>
    <property type="molecule type" value="Genomic_DNA"/>
</dbReference>
<dbReference type="PANTHER" id="PTHR43857">
    <property type="entry name" value="BLR7761 PROTEIN"/>
    <property type="match status" value="1"/>
</dbReference>
<accession>A0A9P4MQB2</accession>